<sequence length="196" mass="22603">MKNIKKILSFALVAIMFFSSFSNTIYASSNMGPGKPDEMEIREKIDNLLRERASVMLSDENISCKNVFRSQRNFMIEQRQRVEIAEFRKKLESVGETYSKARTIIDINEVKKDSDSRVSVSVKEETYLTIAETGVETGYDARHEFVFEKGINGEWNMIEDKQLDPTGLMPLYKAEEYVDPSSDIFEEIGEELFVCF</sequence>
<feature type="signal peptide" evidence="1">
    <location>
        <begin position="1"/>
        <end position="27"/>
    </location>
</feature>
<keyword evidence="3" id="KW-1185">Reference proteome</keyword>
<dbReference type="EMBL" id="ACIP02000001">
    <property type="protein sequence ID" value="EEP29180.1"/>
    <property type="molecule type" value="Genomic_DNA"/>
</dbReference>
<evidence type="ECO:0000313" key="3">
    <source>
        <dbReference type="Proteomes" id="UP000003494"/>
    </source>
</evidence>
<evidence type="ECO:0008006" key="4">
    <source>
        <dbReference type="Google" id="ProtNLM"/>
    </source>
</evidence>
<dbReference type="AlphaFoldDB" id="C4G983"/>
<keyword evidence="1" id="KW-0732">Signal</keyword>
<dbReference type="Proteomes" id="UP000003494">
    <property type="component" value="Unassembled WGS sequence"/>
</dbReference>
<comment type="caution">
    <text evidence="2">The sequence shown here is derived from an EMBL/GenBank/DDBJ whole genome shotgun (WGS) entry which is preliminary data.</text>
</comment>
<accession>C4G983</accession>
<dbReference type="RefSeq" id="WP_006905568.1">
    <property type="nucleotide sequence ID" value="NZ_GG665866.1"/>
</dbReference>
<name>C4G983_9FIRM</name>
<evidence type="ECO:0000313" key="2">
    <source>
        <dbReference type="EMBL" id="EEP29180.1"/>
    </source>
</evidence>
<proteinExistence type="predicted"/>
<reference evidence="2" key="1">
    <citation type="submission" date="2009-04" db="EMBL/GenBank/DDBJ databases">
        <authorList>
            <person name="Weinstock G."/>
            <person name="Sodergren E."/>
            <person name="Clifton S."/>
            <person name="Fulton L."/>
            <person name="Fulton B."/>
            <person name="Courtney L."/>
            <person name="Fronick C."/>
            <person name="Harrison M."/>
            <person name="Strong C."/>
            <person name="Farmer C."/>
            <person name="Delahaunty K."/>
            <person name="Markovic C."/>
            <person name="Hall O."/>
            <person name="Minx P."/>
            <person name="Tomlinson C."/>
            <person name="Mitreva M."/>
            <person name="Nelson J."/>
            <person name="Hou S."/>
            <person name="Wollam A."/>
            <person name="Pepin K.H."/>
            <person name="Johnson M."/>
            <person name="Bhonagiri V."/>
            <person name="Nash W.E."/>
            <person name="Warren W."/>
            <person name="Chinwalla A."/>
            <person name="Mardis E.R."/>
            <person name="Wilson R.K."/>
        </authorList>
    </citation>
    <scope>NUCLEOTIDE SEQUENCE [LARGE SCALE GENOMIC DNA]</scope>
    <source>
        <strain evidence="2">DSM 14600</strain>
    </source>
</reference>
<gene>
    <name evidence="2" type="ORF">GCWU000342_00534</name>
</gene>
<organism evidence="2 3">
    <name type="scientific">Shuttleworthella satelles DSM 14600</name>
    <dbReference type="NCBI Taxonomy" id="626523"/>
    <lineage>
        <taxon>Bacteria</taxon>
        <taxon>Bacillati</taxon>
        <taxon>Bacillota</taxon>
        <taxon>Clostridia</taxon>
        <taxon>Lachnospirales</taxon>
        <taxon>Lachnospiraceae</taxon>
        <taxon>Shuttleworthella</taxon>
    </lineage>
</organism>
<evidence type="ECO:0000256" key="1">
    <source>
        <dbReference type="SAM" id="SignalP"/>
    </source>
</evidence>
<protein>
    <recommendedName>
        <fullName evidence="4">DUF4829 domain-containing protein</fullName>
    </recommendedName>
</protein>
<dbReference type="eggNOG" id="ENOG502ZVKM">
    <property type="taxonomic scope" value="Bacteria"/>
</dbReference>
<feature type="chain" id="PRO_5002936503" description="DUF4829 domain-containing protein" evidence="1">
    <location>
        <begin position="28"/>
        <end position="196"/>
    </location>
</feature>
<dbReference type="HOGENOM" id="CLU_1389387_0_0_9"/>